<dbReference type="AlphaFoldDB" id="A0A0H1B252"/>
<accession>A0A0H1B252</accession>
<evidence type="ECO:0000313" key="1">
    <source>
        <dbReference type="EMBL" id="KLJ05509.1"/>
    </source>
</evidence>
<name>A0A0H1B252_9EURO</name>
<gene>
    <name evidence="1" type="ORF">EMPG_11009</name>
</gene>
<keyword evidence="2" id="KW-1185">Reference proteome</keyword>
<dbReference type="Proteomes" id="UP000053573">
    <property type="component" value="Unassembled WGS sequence"/>
</dbReference>
<proteinExistence type="predicted"/>
<protein>
    <submittedName>
        <fullName evidence="1">Uncharacterized protein</fullName>
    </submittedName>
</protein>
<evidence type="ECO:0000313" key="2">
    <source>
        <dbReference type="Proteomes" id="UP000053573"/>
    </source>
</evidence>
<reference evidence="2" key="1">
    <citation type="journal article" date="2015" name="PLoS Genet.">
        <title>The dynamic genome and transcriptome of the human fungal pathogen Blastomyces and close relative Emmonsia.</title>
        <authorList>
            <person name="Munoz J.F."/>
            <person name="Gauthier G.M."/>
            <person name="Desjardins C.A."/>
            <person name="Gallo J.E."/>
            <person name="Holder J."/>
            <person name="Sullivan T.D."/>
            <person name="Marty A.J."/>
            <person name="Carmen J.C."/>
            <person name="Chen Z."/>
            <person name="Ding L."/>
            <person name="Gujja S."/>
            <person name="Magrini V."/>
            <person name="Misas E."/>
            <person name="Mitreva M."/>
            <person name="Priest M."/>
            <person name="Saif S."/>
            <person name="Whiston E.A."/>
            <person name="Young S."/>
            <person name="Zeng Q."/>
            <person name="Goldman W.E."/>
            <person name="Mardis E.R."/>
            <person name="Taylor J.W."/>
            <person name="McEwen J.G."/>
            <person name="Clay O.K."/>
            <person name="Klein B.S."/>
            <person name="Cuomo C.A."/>
        </authorList>
    </citation>
    <scope>NUCLEOTIDE SEQUENCE [LARGE SCALE GENOMIC DNA]</scope>
    <source>
        <strain evidence="2">UAMH 139</strain>
    </source>
</reference>
<sequence>MMIISRDVNNIIEISNAEKENNLTNTLMKRMSTSLKYKVLSLSMLKSAKHLLILSSEDCIIDNLKILRQLINLDKYNLNAIQTV</sequence>
<dbReference type="EMBL" id="LDEV01003604">
    <property type="protein sequence ID" value="KLJ05509.1"/>
    <property type="molecule type" value="Genomic_DNA"/>
</dbReference>
<organism evidence="1 2">
    <name type="scientific">Blastomyces silverae</name>
    <dbReference type="NCBI Taxonomy" id="2060906"/>
    <lineage>
        <taxon>Eukaryota</taxon>
        <taxon>Fungi</taxon>
        <taxon>Dikarya</taxon>
        <taxon>Ascomycota</taxon>
        <taxon>Pezizomycotina</taxon>
        <taxon>Eurotiomycetes</taxon>
        <taxon>Eurotiomycetidae</taxon>
        <taxon>Onygenales</taxon>
        <taxon>Ajellomycetaceae</taxon>
        <taxon>Blastomyces</taxon>
    </lineage>
</organism>
<comment type="caution">
    <text evidence="1">The sequence shown here is derived from an EMBL/GenBank/DDBJ whole genome shotgun (WGS) entry which is preliminary data.</text>
</comment>